<evidence type="ECO:0000256" key="4">
    <source>
        <dbReference type="ARBA" id="ARBA00022989"/>
    </source>
</evidence>
<feature type="transmembrane region" description="Helical" evidence="6">
    <location>
        <begin position="120"/>
        <end position="145"/>
    </location>
</feature>
<protein>
    <submittedName>
        <fullName evidence="7">Uncharacterized protein</fullName>
    </submittedName>
</protein>
<evidence type="ECO:0000256" key="5">
    <source>
        <dbReference type="ARBA" id="ARBA00023136"/>
    </source>
</evidence>
<accession>A0A7W6GK56</accession>
<feature type="transmembrane region" description="Helical" evidence="6">
    <location>
        <begin position="157"/>
        <end position="182"/>
    </location>
</feature>
<comment type="subcellular location">
    <subcellularLocation>
        <location evidence="1">Cell membrane</location>
        <topology evidence="1">Multi-pass membrane protein</topology>
    </subcellularLocation>
</comment>
<feature type="transmembrane region" description="Helical" evidence="6">
    <location>
        <begin position="231"/>
        <end position="255"/>
    </location>
</feature>
<feature type="transmembrane region" description="Helical" evidence="6">
    <location>
        <begin position="7"/>
        <end position="24"/>
    </location>
</feature>
<dbReference type="AlphaFoldDB" id="A0A7W6GK56"/>
<feature type="transmembrane region" description="Helical" evidence="6">
    <location>
        <begin position="202"/>
        <end position="224"/>
    </location>
</feature>
<sequence>MKLGKLFWPFVGLAAIIFSLWILYHDLRGLSFHEFRDSLLAIPPSGWVLAAFATIVAYAALAAYDHLALEHLGHRISLWFITVASFTAYALAHNIGASVFSGAVVRYRAYTSKGLSASEVGVLVAFCSFTFALGTAVLMGLVLIVEPEIIERVSKFLPVEAAFSTGVLILALVAIYLIGSLVGFRPIRTRWLKLEYPRPSVAFRQLLIAPVELLAAAAIIYFVLPDANNPGYLVVLGIFLASFSAALLSHAPGGIGVLELIFIAGLPEFDPVDVLAALAVFRVFYLIIPFVLGLGAVLAFEHARYTQMKQEERDGTRG</sequence>
<dbReference type="Proteomes" id="UP000574761">
    <property type="component" value="Unassembled WGS sequence"/>
</dbReference>
<evidence type="ECO:0000256" key="3">
    <source>
        <dbReference type="ARBA" id="ARBA00022692"/>
    </source>
</evidence>
<evidence type="ECO:0000256" key="2">
    <source>
        <dbReference type="ARBA" id="ARBA00022475"/>
    </source>
</evidence>
<feature type="transmembrane region" description="Helical" evidence="6">
    <location>
        <begin position="44"/>
        <end position="64"/>
    </location>
</feature>
<dbReference type="Pfam" id="PF03706">
    <property type="entry name" value="LPG_synthase_TM"/>
    <property type="match status" value="1"/>
</dbReference>
<keyword evidence="8" id="KW-1185">Reference proteome</keyword>
<evidence type="ECO:0000313" key="7">
    <source>
        <dbReference type="EMBL" id="MBB3976579.1"/>
    </source>
</evidence>
<evidence type="ECO:0000256" key="1">
    <source>
        <dbReference type="ARBA" id="ARBA00004651"/>
    </source>
</evidence>
<dbReference type="GO" id="GO:0005886">
    <property type="term" value="C:plasma membrane"/>
    <property type="evidence" value="ECO:0007669"/>
    <property type="project" value="UniProtKB-SubCell"/>
</dbReference>
<organism evidence="7 8">
    <name type="scientific">Mycoplana azooxidifex</name>
    <dbReference type="NCBI Taxonomy" id="1636188"/>
    <lineage>
        <taxon>Bacteria</taxon>
        <taxon>Pseudomonadati</taxon>
        <taxon>Pseudomonadota</taxon>
        <taxon>Alphaproteobacteria</taxon>
        <taxon>Hyphomicrobiales</taxon>
        <taxon>Rhizobiaceae</taxon>
        <taxon>Mycoplana</taxon>
    </lineage>
</organism>
<feature type="transmembrane region" description="Helical" evidence="6">
    <location>
        <begin position="76"/>
        <end position="100"/>
    </location>
</feature>
<dbReference type="EMBL" id="JACIEE010000003">
    <property type="protein sequence ID" value="MBB3976579.1"/>
    <property type="molecule type" value="Genomic_DNA"/>
</dbReference>
<dbReference type="InterPro" id="IPR022791">
    <property type="entry name" value="L-PG_synthase/AglD"/>
</dbReference>
<keyword evidence="3 6" id="KW-0812">Transmembrane</keyword>
<name>A0A7W6GK56_9HYPH</name>
<evidence type="ECO:0000313" key="8">
    <source>
        <dbReference type="Proteomes" id="UP000574761"/>
    </source>
</evidence>
<reference evidence="7 8" key="1">
    <citation type="submission" date="2020-08" db="EMBL/GenBank/DDBJ databases">
        <title>Genomic Encyclopedia of Type Strains, Phase IV (KMG-IV): sequencing the most valuable type-strain genomes for metagenomic binning, comparative biology and taxonomic classification.</title>
        <authorList>
            <person name="Goeker M."/>
        </authorList>
    </citation>
    <scope>NUCLEOTIDE SEQUENCE [LARGE SCALE GENOMIC DNA]</scope>
    <source>
        <strain evidence="7 8">DSM 100211</strain>
    </source>
</reference>
<evidence type="ECO:0000256" key="6">
    <source>
        <dbReference type="SAM" id="Phobius"/>
    </source>
</evidence>
<feature type="transmembrane region" description="Helical" evidence="6">
    <location>
        <begin position="275"/>
        <end position="300"/>
    </location>
</feature>
<gene>
    <name evidence="7" type="ORF">GGQ64_001768</name>
</gene>
<proteinExistence type="predicted"/>
<dbReference type="RefSeq" id="WP_183802215.1">
    <property type="nucleotide sequence ID" value="NZ_JACIEE010000003.1"/>
</dbReference>
<keyword evidence="2" id="KW-1003">Cell membrane</keyword>
<comment type="caution">
    <text evidence="7">The sequence shown here is derived from an EMBL/GenBank/DDBJ whole genome shotgun (WGS) entry which is preliminary data.</text>
</comment>
<keyword evidence="4 6" id="KW-1133">Transmembrane helix</keyword>
<keyword evidence="5 6" id="KW-0472">Membrane</keyword>